<dbReference type="PROSITE" id="PS52019">
    <property type="entry name" value="PKS_MFAS_DH"/>
    <property type="match status" value="1"/>
</dbReference>
<dbReference type="InterPro" id="IPR032821">
    <property type="entry name" value="PKS_assoc"/>
</dbReference>
<dbReference type="InterPro" id="IPR006162">
    <property type="entry name" value="Ppantetheine_attach_site"/>
</dbReference>
<dbReference type="InterPro" id="IPR036736">
    <property type="entry name" value="ACP-like_sf"/>
</dbReference>
<dbReference type="PANTHER" id="PTHR43775:SF50">
    <property type="entry name" value="HIGHLY REDUCING POLYKETIDE SYNTHASE SRDA"/>
    <property type="match status" value="1"/>
</dbReference>
<dbReference type="Gene3D" id="3.90.180.10">
    <property type="entry name" value="Medium-chain alcohol dehydrogenases, catalytic domain"/>
    <property type="match status" value="1"/>
</dbReference>
<reference evidence="12" key="1">
    <citation type="journal article" date="2020" name="Stud. Mycol.">
        <title>101 Dothideomycetes genomes: a test case for predicting lifestyles and emergence of pathogens.</title>
        <authorList>
            <person name="Haridas S."/>
            <person name="Albert R."/>
            <person name="Binder M."/>
            <person name="Bloem J."/>
            <person name="Labutti K."/>
            <person name="Salamov A."/>
            <person name="Andreopoulos B."/>
            <person name="Baker S."/>
            <person name="Barry K."/>
            <person name="Bills G."/>
            <person name="Bluhm B."/>
            <person name="Cannon C."/>
            <person name="Castanera R."/>
            <person name="Culley D."/>
            <person name="Daum C."/>
            <person name="Ezra D."/>
            <person name="Gonzalez J."/>
            <person name="Henrissat B."/>
            <person name="Kuo A."/>
            <person name="Liang C."/>
            <person name="Lipzen A."/>
            <person name="Lutzoni F."/>
            <person name="Magnuson J."/>
            <person name="Mondo S."/>
            <person name="Nolan M."/>
            <person name="Ohm R."/>
            <person name="Pangilinan J."/>
            <person name="Park H.-J."/>
            <person name="Ramirez L."/>
            <person name="Alfaro M."/>
            <person name="Sun H."/>
            <person name="Tritt A."/>
            <person name="Yoshinaga Y."/>
            <person name="Zwiers L.-H."/>
            <person name="Turgeon B."/>
            <person name="Goodwin S."/>
            <person name="Spatafora J."/>
            <person name="Crous P."/>
            <person name="Grigoriev I."/>
        </authorList>
    </citation>
    <scope>NUCLEOTIDE SEQUENCE</scope>
    <source>
        <strain evidence="12">CBS 175.79</strain>
    </source>
</reference>
<dbReference type="EMBL" id="ML978070">
    <property type="protein sequence ID" value="KAF2014387.1"/>
    <property type="molecule type" value="Genomic_DNA"/>
</dbReference>
<dbReference type="InterPro" id="IPR049551">
    <property type="entry name" value="PKS_DH_C"/>
</dbReference>
<dbReference type="SUPFAM" id="SSF47336">
    <property type="entry name" value="ACP-like"/>
    <property type="match status" value="1"/>
</dbReference>
<dbReference type="GO" id="GO:0006633">
    <property type="term" value="P:fatty acid biosynthetic process"/>
    <property type="evidence" value="ECO:0007669"/>
    <property type="project" value="InterPro"/>
</dbReference>
<dbReference type="InterPro" id="IPR049900">
    <property type="entry name" value="PKS_mFAS_DH"/>
</dbReference>
<dbReference type="InterPro" id="IPR020807">
    <property type="entry name" value="PKS_DH"/>
</dbReference>
<dbReference type="Gene3D" id="3.40.47.10">
    <property type="match status" value="1"/>
</dbReference>
<dbReference type="InterPro" id="IPR042104">
    <property type="entry name" value="PKS_dehydratase_sf"/>
</dbReference>
<dbReference type="Pfam" id="PF00109">
    <property type="entry name" value="ketoacyl-synt"/>
    <property type="match status" value="1"/>
</dbReference>
<dbReference type="SUPFAM" id="SSF50129">
    <property type="entry name" value="GroES-like"/>
    <property type="match status" value="1"/>
</dbReference>
<dbReference type="OrthoDB" id="329835at2759"/>
<dbReference type="SMART" id="SM00829">
    <property type="entry name" value="PKS_ER"/>
    <property type="match status" value="1"/>
</dbReference>
<dbReference type="Gene3D" id="3.10.129.110">
    <property type="entry name" value="Polyketide synthase dehydratase"/>
    <property type="match status" value="1"/>
</dbReference>
<dbReference type="SMART" id="SM00827">
    <property type="entry name" value="PKS_AT"/>
    <property type="match status" value="1"/>
</dbReference>
<dbReference type="Pfam" id="PF14765">
    <property type="entry name" value="PS-DH"/>
    <property type="match status" value="1"/>
</dbReference>
<dbReference type="InterPro" id="IPR014031">
    <property type="entry name" value="Ketoacyl_synth_C"/>
</dbReference>
<dbReference type="GO" id="GO:0004315">
    <property type="term" value="F:3-oxoacyl-[acyl-carrier-protein] synthase activity"/>
    <property type="evidence" value="ECO:0007669"/>
    <property type="project" value="InterPro"/>
</dbReference>
<dbReference type="InterPro" id="IPR016036">
    <property type="entry name" value="Malonyl_transacylase_ACP-bd"/>
</dbReference>
<dbReference type="InterPro" id="IPR057326">
    <property type="entry name" value="KR_dom"/>
</dbReference>
<dbReference type="InterPro" id="IPR014043">
    <property type="entry name" value="Acyl_transferase_dom"/>
</dbReference>
<evidence type="ECO:0000256" key="2">
    <source>
        <dbReference type="ARBA" id="ARBA00022553"/>
    </source>
</evidence>
<feature type="active site" description="Proton donor; for dehydratase activity" evidence="8">
    <location>
        <position position="1131"/>
    </location>
</feature>
<dbReference type="CDD" id="cd05195">
    <property type="entry name" value="enoyl_red"/>
    <property type="match status" value="1"/>
</dbReference>
<dbReference type="Pfam" id="PF00698">
    <property type="entry name" value="Acyl_transf_1"/>
    <property type="match status" value="1"/>
</dbReference>
<dbReference type="GO" id="GO:0016491">
    <property type="term" value="F:oxidoreductase activity"/>
    <property type="evidence" value="ECO:0007669"/>
    <property type="project" value="UniProtKB-KW"/>
</dbReference>
<dbReference type="PROSITE" id="PS52004">
    <property type="entry name" value="KS3_2"/>
    <property type="match status" value="1"/>
</dbReference>
<dbReference type="InterPro" id="IPR049552">
    <property type="entry name" value="PKS_DH_N"/>
</dbReference>
<evidence type="ECO:0000259" key="11">
    <source>
        <dbReference type="PROSITE" id="PS52019"/>
    </source>
</evidence>
<feature type="domain" description="Carrier" evidence="9">
    <location>
        <begin position="2254"/>
        <end position="2333"/>
    </location>
</feature>
<dbReference type="InterPro" id="IPR020843">
    <property type="entry name" value="ER"/>
</dbReference>
<keyword evidence="7" id="KW-0012">Acyltransferase</keyword>
<dbReference type="PROSITE" id="PS00606">
    <property type="entry name" value="KS3_1"/>
    <property type="match status" value="1"/>
</dbReference>
<evidence type="ECO:0000256" key="8">
    <source>
        <dbReference type="PROSITE-ProRule" id="PRU01363"/>
    </source>
</evidence>
<dbReference type="InterPro" id="IPR050091">
    <property type="entry name" value="PKS_NRPS_Biosynth_Enz"/>
</dbReference>
<feature type="region of interest" description="N-terminal hotdog fold" evidence="8">
    <location>
        <begin position="914"/>
        <end position="1049"/>
    </location>
</feature>
<keyword evidence="3" id="KW-0808">Transferase</keyword>
<dbReference type="GeneID" id="54291333"/>
<dbReference type="Pfam" id="PF21089">
    <property type="entry name" value="PKS_DH_N"/>
    <property type="match status" value="1"/>
</dbReference>
<name>A0A6A5XNG4_9PLEO</name>
<evidence type="ECO:0000256" key="1">
    <source>
        <dbReference type="ARBA" id="ARBA00022450"/>
    </source>
</evidence>
<keyword evidence="1" id="KW-0596">Phosphopantetheine</keyword>
<feature type="domain" description="PKS/mFAS DH" evidence="11">
    <location>
        <begin position="914"/>
        <end position="1218"/>
    </location>
</feature>
<dbReference type="Pfam" id="PF08659">
    <property type="entry name" value="KR"/>
    <property type="match status" value="1"/>
</dbReference>
<dbReference type="SMART" id="SM00826">
    <property type="entry name" value="PKS_DH"/>
    <property type="match status" value="1"/>
</dbReference>
<protein>
    <submittedName>
        <fullName evidence="12">Reducing type I polyketide synthase 10</fullName>
    </submittedName>
</protein>
<dbReference type="Gene3D" id="3.40.50.720">
    <property type="entry name" value="NAD(P)-binding Rossmann-like Domain"/>
    <property type="match status" value="1"/>
</dbReference>
<dbReference type="Gene3D" id="3.40.366.10">
    <property type="entry name" value="Malonyl-Coenzyme A Acyl Carrier Protein, domain 2"/>
    <property type="match status" value="1"/>
</dbReference>
<dbReference type="PROSITE" id="PS50075">
    <property type="entry name" value="CARRIER"/>
    <property type="match status" value="1"/>
</dbReference>
<keyword evidence="4" id="KW-0521">NADP</keyword>
<dbReference type="InterPro" id="IPR011032">
    <property type="entry name" value="GroES-like_sf"/>
</dbReference>
<evidence type="ECO:0000313" key="12">
    <source>
        <dbReference type="EMBL" id="KAF2014387.1"/>
    </source>
</evidence>
<evidence type="ECO:0000259" key="9">
    <source>
        <dbReference type="PROSITE" id="PS50075"/>
    </source>
</evidence>
<sequence length="2340" mass="254107">MSSSIRARGNDQEAIAIVGMGCRLPGDIVSPSTLWNFLAQEKSAQGRIPSSRFNADGFYNPDADVSGSMSVDGGYFINEDIRNFEPDFFGINNLEATYMDPQQRKLLEVVYECFENAGVTLQSASGANIGTYVGTFTMDFQLMQASEPHHFHRYSATGMGTTILANRISHVFNLTGPSYVLDTACSSSLYALHAACRALQSGDCDAAVVAGANLVQSPQQFIGTAKAGVLSKTSTCHTFDTSADGYGRADGIGALYVKRLSDAIKDGDSIRSVIRGIAVNSNGRTNGITQPSADGQAAVIRKAYSLTNLDPAMTDYIECHGTGTSVGDATEVDAISRVFAPNRQAPLLIGSVKTNLGHSEAASGITSIIKVTLAMERGVIPPTVGVKNINPKLKLEERKAEIVREMTPWPASQTGRRIASINSFGYGGANAHMILEDASSYMTSKENAQIHDANGSLVLPLSANNDQSLDRLASNLESIGSGIDLTNLARTLSSRRSQLAKRGYMIVGTTQRLEANTLRTLPSTSKLPLAFVFTGQGAQWPGMGRSLLHDYPRFRQSVRRLDVVLQSLPRDERPSWLLEDVLGSTPNNGNEDEIHHPSRSQPICTALQIALIQLLAGWNIKPSAVIGHSSGEIASAYCAGHLTAEQAIIVAYYRGLVAGEMIDDGMMLAVGMNAQEAAAFINENGANGKVRVACVNSPENVTLSGDADAIDILATLLVRKGILARKLKTNGKAYHSHHMKRVGPKYEELLTTLAHSTRYARPSEVRMVSTVTGEDATTQLPLTYWRQNLEQPVLFSTGIQQLFAKENYHLIELGPHSALGLPLKQTISKVEGANYQYNSAIVRGKDATSTVLQLVGGLYLHGQDVNLQKVNGISSMQRTKPIVDLPPYPWHYESVLWNEPRVSAEFRNQKHPRHELLGSKIPGGNGIIHTWRNIIRLKECAWLSGHKLDQTTVFPAAGYIAVAIEAARQIADTSLPSQPSFLLENVRIEKAFALLDDNPESGAELITTLQPLRSASSRTGTWEFSMSSFAGATPVQHASGTITLNEDKHVGNSLAIELSNTPMDQRPTEPWYNKFARGGLVFSDQFKSLGDISVPTDKKHLCASAQTTIHQGVTRANSQEPVYAVHPATIDALLQAGIIANAGGITDDLGAKVPVHIAEIRVQASKVIDSANGKINATSKKLPFGTIVVAADLVSEDGDMVVQVRGCRAAAYRSVTSATDELERHPMLRVQWKPDITSVRPAHSTKLSAKLDSMTSSEIKTSPTSKVSNLIGLIAHQRPDAKVLEVNQPDQGYTKSMIRELSVGDIFGQCGSFFQGQLSEDNHLSTRSISDDAETFELKFQKTSQKDLFDIILLPGMNGSNPCLDTKLHHLDSHLSPDGYVVGRLFPHQITEITKLGFEEAFTESTQSDSLCILRRTRAAAEPTTIVDIILVEHDNASPSEKFLSDAVSRSIATSFQTEIRTVPLADVNADTIPFGATVISTVEFDHKLLAVMSEEEMKGVKILTEMASILIWITGGSLLKQSTPEFGLAPGIARSVMLERPALKFVTYDVDKFNFNTENTVENILSVLSRAASGSLYNFEFIEDDGLIHISRFCPDAVLNQQFRERQGLQMAEAPICDVGSAHIPLGDLTRGEQTFFVQDEAVVISPPPGSVQVDVKVIELDPSLLEQETMLGLCGVVRDIGAGVSSFLPGDRVFVLAPGKISTIATVPQTCCYRIKESEDFNMIAATLPSFVIARYALHHQARYQKGDSVLITDITNALGQAALQIAQREELSVYALVESAAEAASLAKRHSLGASHFIVRNDSATQEAKNTMFNVVLHTGNLPVPKTIVNRCAKQGHFVNLSHNVGSDTTKSGDLPKGISSSTVDLRSSYDISDDRAGAMLRRGVEDVLFLHRSQNLAPVQSVQVFDVSDVNRAFESMSSKSNSGVVMLSLQDPTSMIRYKPSSFETRFSPDKTYVMIGCLGGLGRSISKWMVGRGAKKFLFVGRSGTKNPAAAKLVGDLESMECSVMVACGDVAKYDDVYNALSMVEGAVGGVVHAAMGLHESLFSDMSAEDWHTAIKPKRDGAWNLHYALKDLQMEQELDFFLLTSSVSGSVGTATESNYCAANHFLDNFAWYRRSLGLPATAVGLGMISEVGYLHENPEIQELLLRKGIQAIPEKEMLQMLDCALSNEFRQEIQDKEYGAGHILTGLEPTAVLELRKKGFDGSMSTLTEPRMSLLARAFRSMDPAASGSAGSSESVKTQLEQMVSSGQPILEKVTEIVTKKFSNAFLVPVEKLDLNKALSQFGMDSMLAAEIRTWFYQSLGHDVAFFVLLSPETTIMSLSQMVEKSLKKTVKAW</sequence>
<gene>
    <name evidence="12" type="ORF">BU24DRAFT_493020</name>
</gene>
<dbReference type="Pfam" id="PF23114">
    <property type="entry name" value="NAD-bd_HRPKS_sdrA"/>
    <property type="match status" value="1"/>
</dbReference>
<dbReference type="SUPFAM" id="SSF51735">
    <property type="entry name" value="NAD(P)-binding Rossmann-fold domains"/>
    <property type="match status" value="2"/>
</dbReference>
<keyword evidence="2" id="KW-0597">Phosphoprotein</keyword>
<dbReference type="PROSITE" id="PS00012">
    <property type="entry name" value="PHOSPHOPANTETHEINE"/>
    <property type="match status" value="1"/>
</dbReference>
<dbReference type="InterPro" id="IPR013968">
    <property type="entry name" value="PKS_KR"/>
</dbReference>
<dbReference type="GO" id="GO:0030639">
    <property type="term" value="P:polyketide biosynthetic process"/>
    <property type="evidence" value="ECO:0007669"/>
    <property type="project" value="UniProtKB-ARBA"/>
</dbReference>
<keyword evidence="5" id="KW-0560">Oxidoreductase</keyword>
<dbReference type="Pfam" id="PF02801">
    <property type="entry name" value="Ketoacyl-synt_C"/>
    <property type="match status" value="1"/>
</dbReference>
<dbReference type="SMART" id="SM00822">
    <property type="entry name" value="PKS_KR"/>
    <property type="match status" value="1"/>
</dbReference>
<evidence type="ECO:0000256" key="6">
    <source>
        <dbReference type="ARBA" id="ARBA00023268"/>
    </source>
</evidence>
<keyword evidence="13" id="KW-1185">Reference proteome</keyword>
<dbReference type="InterPro" id="IPR056501">
    <property type="entry name" value="NAD-bd_HRPKS_sdrA"/>
</dbReference>
<feature type="active site" description="Proton acceptor; for dehydratase activity" evidence="8">
    <location>
        <position position="946"/>
    </location>
</feature>
<dbReference type="Proteomes" id="UP000799778">
    <property type="component" value="Unassembled WGS sequence"/>
</dbReference>
<dbReference type="SUPFAM" id="SSF52151">
    <property type="entry name" value="FabD/lysophospholipase-like"/>
    <property type="match status" value="1"/>
</dbReference>
<feature type="domain" description="Ketosynthase family 3 (KS3)" evidence="10">
    <location>
        <begin position="12"/>
        <end position="437"/>
    </location>
</feature>
<evidence type="ECO:0000256" key="7">
    <source>
        <dbReference type="ARBA" id="ARBA00023315"/>
    </source>
</evidence>
<accession>A0A6A5XNG4</accession>
<dbReference type="InterPro" id="IPR036291">
    <property type="entry name" value="NAD(P)-bd_dom_sf"/>
</dbReference>
<proteinExistence type="predicted"/>
<dbReference type="SUPFAM" id="SSF53901">
    <property type="entry name" value="Thiolase-like"/>
    <property type="match status" value="1"/>
</dbReference>
<dbReference type="Pfam" id="PF16197">
    <property type="entry name" value="KAsynt_C_assoc"/>
    <property type="match status" value="1"/>
</dbReference>
<keyword evidence="6" id="KW-0511">Multifunctional enzyme</keyword>
<evidence type="ECO:0000259" key="10">
    <source>
        <dbReference type="PROSITE" id="PS52004"/>
    </source>
</evidence>
<dbReference type="InterPro" id="IPR014030">
    <property type="entry name" value="Ketoacyl_synth_N"/>
</dbReference>
<dbReference type="InterPro" id="IPR016035">
    <property type="entry name" value="Acyl_Trfase/lysoPLipase"/>
</dbReference>
<dbReference type="InterPro" id="IPR001227">
    <property type="entry name" value="Ac_transferase_dom_sf"/>
</dbReference>
<dbReference type="InterPro" id="IPR009081">
    <property type="entry name" value="PP-bd_ACP"/>
</dbReference>
<dbReference type="InterPro" id="IPR016039">
    <property type="entry name" value="Thiolase-like"/>
</dbReference>
<dbReference type="InterPro" id="IPR018201">
    <property type="entry name" value="Ketoacyl_synth_AS"/>
</dbReference>
<dbReference type="SUPFAM" id="SSF55048">
    <property type="entry name" value="Probable ACP-binding domain of malonyl-CoA ACP transacylase"/>
    <property type="match status" value="1"/>
</dbReference>
<dbReference type="GO" id="GO:0004312">
    <property type="term" value="F:fatty acid synthase activity"/>
    <property type="evidence" value="ECO:0007669"/>
    <property type="project" value="TreeGrafter"/>
</dbReference>
<organism evidence="12 13">
    <name type="scientific">Aaosphaeria arxii CBS 175.79</name>
    <dbReference type="NCBI Taxonomy" id="1450172"/>
    <lineage>
        <taxon>Eukaryota</taxon>
        <taxon>Fungi</taxon>
        <taxon>Dikarya</taxon>
        <taxon>Ascomycota</taxon>
        <taxon>Pezizomycotina</taxon>
        <taxon>Dothideomycetes</taxon>
        <taxon>Pleosporomycetidae</taxon>
        <taxon>Pleosporales</taxon>
        <taxon>Pleosporales incertae sedis</taxon>
        <taxon>Aaosphaeria</taxon>
    </lineage>
</organism>
<dbReference type="CDD" id="cd00833">
    <property type="entry name" value="PKS"/>
    <property type="match status" value="1"/>
</dbReference>
<dbReference type="RefSeq" id="XP_033382726.1">
    <property type="nucleotide sequence ID" value="XM_033533936.1"/>
</dbReference>
<evidence type="ECO:0000256" key="3">
    <source>
        <dbReference type="ARBA" id="ARBA00022679"/>
    </source>
</evidence>
<evidence type="ECO:0000256" key="5">
    <source>
        <dbReference type="ARBA" id="ARBA00023002"/>
    </source>
</evidence>
<dbReference type="SMART" id="SM00825">
    <property type="entry name" value="PKS_KS"/>
    <property type="match status" value="1"/>
</dbReference>
<evidence type="ECO:0000256" key="4">
    <source>
        <dbReference type="ARBA" id="ARBA00022857"/>
    </source>
</evidence>
<dbReference type="InterPro" id="IPR020841">
    <property type="entry name" value="PKS_Beta-ketoAc_synthase_dom"/>
</dbReference>
<dbReference type="PANTHER" id="PTHR43775">
    <property type="entry name" value="FATTY ACID SYNTHASE"/>
    <property type="match status" value="1"/>
</dbReference>
<evidence type="ECO:0000313" key="13">
    <source>
        <dbReference type="Proteomes" id="UP000799778"/>
    </source>
</evidence>
<feature type="region of interest" description="C-terminal hotdog fold" evidence="8">
    <location>
        <begin position="1063"/>
        <end position="1218"/>
    </location>
</feature>